<dbReference type="NCBIfam" id="TIGR00103">
    <property type="entry name" value="DNA_YbaB_EbfC"/>
    <property type="match status" value="1"/>
</dbReference>
<dbReference type="AlphaFoldDB" id="A0A6L8W310"/>
<keyword evidence="5" id="KW-1185">Reference proteome</keyword>
<reference evidence="4 5" key="1">
    <citation type="submission" date="2019-12" db="EMBL/GenBank/DDBJ databases">
        <title>Snethiella sp. nov. sp. isolated from sea sand.</title>
        <authorList>
            <person name="Kim J."/>
            <person name="Jeong S.E."/>
            <person name="Jung H.S."/>
            <person name="Jeon C.O."/>
        </authorList>
    </citation>
    <scope>NUCLEOTIDE SEQUENCE [LARGE SCALE GENOMIC DNA]</scope>
    <source>
        <strain evidence="4 5">DP05</strain>
    </source>
</reference>
<dbReference type="GO" id="GO:0003677">
    <property type="term" value="F:DNA binding"/>
    <property type="evidence" value="ECO:0007669"/>
    <property type="project" value="UniProtKB-UniRule"/>
</dbReference>
<dbReference type="PANTHER" id="PTHR33449:SF1">
    <property type="entry name" value="NUCLEOID-ASSOCIATED PROTEIN YBAB"/>
    <property type="match status" value="1"/>
</dbReference>
<comment type="caution">
    <text evidence="4">The sequence shown here is derived from an EMBL/GenBank/DDBJ whole genome shotgun (WGS) entry which is preliminary data.</text>
</comment>
<dbReference type="PIRSF" id="PIRSF004555">
    <property type="entry name" value="UCP004555"/>
    <property type="match status" value="1"/>
</dbReference>
<proteinExistence type="inferred from homology"/>
<feature type="region of interest" description="Disordered" evidence="3">
    <location>
        <begin position="1"/>
        <end position="21"/>
    </location>
</feature>
<dbReference type="InterPro" id="IPR036894">
    <property type="entry name" value="YbaB-like_sf"/>
</dbReference>
<comment type="subunit">
    <text evidence="2">Homodimer.</text>
</comment>
<gene>
    <name evidence="4" type="ORF">GQE98_01845</name>
</gene>
<dbReference type="GO" id="GO:0043590">
    <property type="term" value="C:bacterial nucleoid"/>
    <property type="evidence" value="ECO:0007669"/>
    <property type="project" value="UniProtKB-UniRule"/>
</dbReference>
<evidence type="ECO:0000313" key="4">
    <source>
        <dbReference type="EMBL" id="MZR29368.1"/>
    </source>
</evidence>
<keyword evidence="1 2" id="KW-0238">DNA-binding</keyword>
<dbReference type="InterPro" id="IPR004401">
    <property type="entry name" value="YbaB/EbfC"/>
</dbReference>
<keyword evidence="2" id="KW-0963">Cytoplasm</keyword>
<dbReference type="PANTHER" id="PTHR33449">
    <property type="entry name" value="NUCLEOID-ASSOCIATED PROTEIN YBAB"/>
    <property type="match status" value="1"/>
</dbReference>
<dbReference type="SUPFAM" id="SSF82607">
    <property type="entry name" value="YbaB-like"/>
    <property type="match status" value="1"/>
</dbReference>
<organism evidence="4 5">
    <name type="scientific">Sneathiella litorea</name>
    <dbReference type="NCBI Taxonomy" id="2606216"/>
    <lineage>
        <taxon>Bacteria</taxon>
        <taxon>Pseudomonadati</taxon>
        <taxon>Pseudomonadota</taxon>
        <taxon>Alphaproteobacteria</taxon>
        <taxon>Sneathiellales</taxon>
        <taxon>Sneathiellaceae</taxon>
        <taxon>Sneathiella</taxon>
    </lineage>
</organism>
<comment type="subcellular location">
    <subcellularLocation>
        <location evidence="2">Cytoplasm</location>
        <location evidence="2">Nucleoid</location>
    </subcellularLocation>
</comment>
<name>A0A6L8W310_9PROT</name>
<dbReference type="Pfam" id="PF02575">
    <property type="entry name" value="YbaB_DNA_bd"/>
    <property type="match status" value="1"/>
</dbReference>
<sequence length="107" mass="11759">MKNLGNLMKQAKEMQSKMADMQAELESHEVIGQSGAGMVKVTLNCKGEMRKLEVDSSLVDPEDKEVMEDLIIAAHADARSKVDAYSAEKMKEMTGGLQLPPGMQMPF</sequence>
<dbReference type="GO" id="GO:0005829">
    <property type="term" value="C:cytosol"/>
    <property type="evidence" value="ECO:0007669"/>
    <property type="project" value="TreeGrafter"/>
</dbReference>
<evidence type="ECO:0000256" key="1">
    <source>
        <dbReference type="ARBA" id="ARBA00023125"/>
    </source>
</evidence>
<evidence type="ECO:0000256" key="2">
    <source>
        <dbReference type="HAMAP-Rule" id="MF_00274"/>
    </source>
</evidence>
<dbReference type="Proteomes" id="UP000476030">
    <property type="component" value="Unassembled WGS sequence"/>
</dbReference>
<accession>A0A6L8W310</accession>
<dbReference type="RefSeq" id="WP_161313846.1">
    <property type="nucleotide sequence ID" value="NZ_WTUW01000001.1"/>
</dbReference>
<evidence type="ECO:0000313" key="5">
    <source>
        <dbReference type="Proteomes" id="UP000476030"/>
    </source>
</evidence>
<dbReference type="HAMAP" id="MF_00274">
    <property type="entry name" value="DNA_YbaB_EbfC"/>
    <property type="match status" value="1"/>
</dbReference>
<comment type="similarity">
    <text evidence="2">Belongs to the YbaB/EbfC family.</text>
</comment>
<protein>
    <recommendedName>
        <fullName evidence="2">Nucleoid-associated protein GQE98_01845</fullName>
    </recommendedName>
</protein>
<evidence type="ECO:0000256" key="3">
    <source>
        <dbReference type="SAM" id="MobiDB-lite"/>
    </source>
</evidence>
<comment type="function">
    <text evidence="2">Binds to DNA and alters its conformation. May be involved in regulation of gene expression, nucleoid organization and DNA protection.</text>
</comment>
<dbReference type="Gene3D" id="3.30.1310.10">
    <property type="entry name" value="Nucleoid-associated protein YbaB-like domain"/>
    <property type="match status" value="1"/>
</dbReference>
<dbReference type="EMBL" id="WTUW01000001">
    <property type="protein sequence ID" value="MZR29368.1"/>
    <property type="molecule type" value="Genomic_DNA"/>
</dbReference>